<dbReference type="AlphaFoldDB" id="A0A2I1GRU0"/>
<accession>A0A2I1GRU0</accession>
<dbReference type="EMBL" id="LLXI01000723">
    <property type="protein sequence ID" value="PKY49264.1"/>
    <property type="molecule type" value="Genomic_DNA"/>
</dbReference>
<dbReference type="VEuPathDB" id="FungiDB:RhiirA1_462660"/>
<dbReference type="GO" id="GO:0008233">
    <property type="term" value="F:peptidase activity"/>
    <property type="evidence" value="ECO:0007669"/>
    <property type="project" value="InterPro"/>
</dbReference>
<organism evidence="2 3">
    <name type="scientific">Rhizophagus irregularis</name>
    <dbReference type="NCBI Taxonomy" id="588596"/>
    <lineage>
        <taxon>Eukaryota</taxon>
        <taxon>Fungi</taxon>
        <taxon>Fungi incertae sedis</taxon>
        <taxon>Mucoromycota</taxon>
        <taxon>Glomeromycotina</taxon>
        <taxon>Glomeromycetes</taxon>
        <taxon>Glomerales</taxon>
        <taxon>Glomeraceae</taxon>
        <taxon>Rhizophagus</taxon>
    </lineage>
</organism>
<comment type="caution">
    <text evidence="2">The sequence shown here is derived from an EMBL/GenBank/DDBJ whole genome shotgun (WGS) entry which is preliminary data.</text>
</comment>
<evidence type="ECO:0000313" key="2">
    <source>
        <dbReference type="EMBL" id="PKY49264.1"/>
    </source>
</evidence>
<evidence type="ECO:0000259" key="1">
    <source>
        <dbReference type="PROSITE" id="PS51442"/>
    </source>
</evidence>
<sequence>MKSIDKAQQYKERAKLWNTSEKWLQLKEEEMTDLTNFQNHYHTKINKLKDDYYLSTISITTHHLHYKGEISDDTKELERRPNKKNTLYHTDFHLNHDRQMDKIKKLKLPDPNVEECIPSTSY</sequence>
<keyword evidence="3" id="KW-1185">Reference proteome</keyword>
<dbReference type="GO" id="GO:0019082">
    <property type="term" value="P:viral protein processing"/>
    <property type="evidence" value="ECO:0007669"/>
    <property type="project" value="InterPro"/>
</dbReference>
<protein>
    <recommendedName>
        <fullName evidence="1">Peptidase C30 domain-containing protein</fullName>
    </recommendedName>
</protein>
<evidence type="ECO:0000313" key="3">
    <source>
        <dbReference type="Proteomes" id="UP000234323"/>
    </source>
</evidence>
<dbReference type="PROSITE" id="PS51442">
    <property type="entry name" value="M_PRO"/>
    <property type="match status" value="1"/>
</dbReference>
<dbReference type="Proteomes" id="UP000234323">
    <property type="component" value="Unassembled WGS sequence"/>
</dbReference>
<reference evidence="2 3" key="1">
    <citation type="submission" date="2015-10" db="EMBL/GenBank/DDBJ databases">
        <title>Genome analyses suggest a sexual origin of heterokaryosis in a supposedly ancient asexual fungus.</title>
        <authorList>
            <person name="Ropars J."/>
            <person name="Sedzielewska K."/>
            <person name="Noel J."/>
            <person name="Charron P."/>
            <person name="Farinelli L."/>
            <person name="Marton T."/>
            <person name="Kruger M."/>
            <person name="Pelin A."/>
            <person name="Brachmann A."/>
            <person name="Corradi N."/>
        </authorList>
    </citation>
    <scope>NUCLEOTIDE SEQUENCE [LARGE SCALE GENOMIC DNA]</scope>
    <source>
        <strain evidence="2 3">A4</strain>
    </source>
</reference>
<gene>
    <name evidence="2" type="ORF">RhiirA4_465171</name>
</gene>
<dbReference type="InterPro" id="IPR008740">
    <property type="entry name" value="Peptidase_C30_CoV"/>
</dbReference>
<name>A0A2I1GRU0_9GLOM</name>
<feature type="domain" description="Peptidase C30" evidence="1">
    <location>
        <begin position="101"/>
        <end position="122"/>
    </location>
</feature>
<proteinExistence type="predicted"/>